<proteinExistence type="predicted"/>
<accession>F2U6B5</accession>
<protein>
    <submittedName>
        <fullName evidence="2">Uncharacterized protein</fullName>
    </submittedName>
</protein>
<sequence length="176" mass="18497">MSSSAARDGADSVDGSSGDVPHSGVLALSGDPGNEDVSKDAWGEYIETVDMSEVHLCLTSSDEVNGYVEVLEEEDQLVVAELFPHTHLGCEGNGDNDREDEDTPSKQRHQRSPSPPPAYAPACACIEPQHNPAAGACTDLEAGDPTYTSFPTGFARTQLPDDTRLPAGKGVAGWVA</sequence>
<organism evidence="3">
    <name type="scientific">Salpingoeca rosetta (strain ATCC 50818 / BSB-021)</name>
    <dbReference type="NCBI Taxonomy" id="946362"/>
    <lineage>
        <taxon>Eukaryota</taxon>
        <taxon>Choanoflagellata</taxon>
        <taxon>Craspedida</taxon>
        <taxon>Salpingoecidae</taxon>
        <taxon>Salpingoeca</taxon>
    </lineage>
</organism>
<gene>
    <name evidence="2" type="ORF">PTSG_03694</name>
</gene>
<dbReference type="RefSeq" id="XP_004995420.1">
    <property type="nucleotide sequence ID" value="XM_004995363.1"/>
</dbReference>
<evidence type="ECO:0000313" key="3">
    <source>
        <dbReference type="Proteomes" id="UP000007799"/>
    </source>
</evidence>
<reference evidence="2" key="1">
    <citation type="submission" date="2009-08" db="EMBL/GenBank/DDBJ databases">
        <title>Annotation of Salpingoeca rosetta.</title>
        <authorList>
            <consortium name="The Broad Institute Genome Sequencing Platform"/>
            <person name="Russ C."/>
            <person name="Cuomo C."/>
            <person name="Burger G."/>
            <person name="Gray M.W."/>
            <person name="Holland P.W.H."/>
            <person name="King N."/>
            <person name="Lang F.B.F."/>
            <person name="Roger A.J."/>
            <person name="Ruiz-Trillo I."/>
            <person name="Young S.K."/>
            <person name="Zeng Q."/>
            <person name="Gargeya S."/>
            <person name="Alvarado L."/>
            <person name="Berlin A."/>
            <person name="Chapman S.B."/>
            <person name="Chen Z."/>
            <person name="Freedman E."/>
            <person name="Gellesch M."/>
            <person name="Goldberg J."/>
            <person name="Griggs A."/>
            <person name="Gujja S."/>
            <person name="Heilman E."/>
            <person name="Heiman D."/>
            <person name="Howarth C."/>
            <person name="Mehta T."/>
            <person name="Neiman D."/>
            <person name="Pearson M."/>
            <person name="Roberts A."/>
            <person name="Saif S."/>
            <person name="Shea T."/>
            <person name="Shenoy N."/>
            <person name="Sisk P."/>
            <person name="Stolte C."/>
            <person name="Sykes S."/>
            <person name="White J."/>
            <person name="Yandava C."/>
            <person name="Haas B."/>
            <person name="Nusbaum C."/>
            <person name="Birren B."/>
        </authorList>
    </citation>
    <scope>NUCLEOTIDE SEQUENCE [LARGE SCALE GENOMIC DNA]</scope>
    <source>
        <strain evidence="2">ATCC 50818</strain>
    </source>
</reference>
<dbReference type="KEGG" id="sre:PTSG_03694"/>
<dbReference type="Proteomes" id="UP000007799">
    <property type="component" value="Unassembled WGS sequence"/>
</dbReference>
<feature type="compositionally biased region" description="Low complexity" evidence="1">
    <location>
        <begin position="1"/>
        <end position="25"/>
    </location>
</feature>
<keyword evidence="3" id="KW-1185">Reference proteome</keyword>
<feature type="region of interest" description="Disordered" evidence="1">
    <location>
        <begin position="1"/>
        <end position="41"/>
    </location>
</feature>
<dbReference type="InParanoid" id="F2U6B5"/>
<dbReference type="EMBL" id="GL832962">
    <property type="protein sequence ID" value="EGD83056.1"/>
    <property type="molecule type" value="Genomic_DNA"/>
</dbReference>
<feature type="region of interest" description="Disordered" evidence="1">
    <location>
        <begin position="86"/>
        <end position="122"/>
    </location>
</feature>
<dbReference type="GeneID" id="16076001"/>
<evidence type="ECO:0000256" key="1">
    <source>
        <dbReference type="SAM" id="MobiDB-lite"/>
    </source>
</evidence>
<dbReference type="AlphaFoldDB" id="F2U6B5"/>
<evidence type="ECO:0000313" key="2">
    <source>
        <dbReference type="EMBL" id="EGD83056.1"/>
    </source>
</evidence>
<name>F2U6B5_SALR5</name>